<dbReference type="Proteomes" id="UP001293593">
    <property type="component" value="Unassembled WGS sequence"/>
</dbReference>
<keyword evidence="8 11" id="KW-0472">Membrane</keyword>
<dbReference type="EMBL" id="JAWXYG010000009">
    <property type="protein sequence ID" value="KAK4262353.1"/>
    <property type="molecule type" value="Genomic_DNA"/>
</dbReference>
<dbReference type="Pfam" id="PF00067">
    <property type="entry name" value="p450"/>
    <property type="match status" value="1"/>
</dbReference>
<evidence type="ECO:0000256" key="9">
    <source>
        <dbReference type="PIRSR" id="PIRSR602401-1"/>
    </source>
</evidence>
<dbReference type="FunFam" id="1.10.630.10:FF:000023">
    <property type="entry name" value="Cytochrome P450 family protein"/>
    <property type="match status" value="1"/>
</dbReference>
<dbReference type="PRINTS" id="PR00463">
    <property type="entry name" value="EP450I"/>
</dbReference>
<evidence type="ECO:0000313" key="12">
    <source>
        <dbReference type="EMBL" id="KAK4262353.1"/>
    </source>
</evidence>
<dbReference type="SUPFAM" id="SSF48264">
    <property type="entry name" value="Cytochrome P450"/>
    <property type="match status" value="1"/>
</dbReference>
<keyword evidence="5 10" id="KW-0560">Oxidoreductase</keyword>
<dbReference type="GO" id="GO:0016020">
    <property type="term" value="C:membrane"/>
    <property type="evidence" value="ECO:0007669"/>
    <property type="project" value="UniProtKB-SubCell"/>
</dbReference>
<evidence type="ECO:0000256" key="10">
    <source>
        <dbReference type="RuleBase" id="RU000461"/>
    </source>
</evidence>
<comment type="subcellular location">
    <subcellularLocation>
        <location evidence="1">Membrane</location>
    </subcellularLocation>
</comment>
<evidence type="ECO:0000256" key="2">
    <source>
        <dbReference type="ARBA" id="ARBA00010617"/>
    </source>
</evidence>
<evidence type="ECO:0000256" key="3">
    <source>
        <dbReference type="ARBA" id="ARBA00022617"/>
    </source>
</evidence>
<dbReference type="InterPro" id="IPR050651">
    <property type="entry name" value="Plant_Cytochrome_P450_Monoox"/>
</dbReference>
<sequence length="500" mass="57541">MTALVYYSVTLLISLFTLKLLLQRRRFRNIPPTPPGLPVIGNLFQLKKPLHRQLFRLSEHYGKMFSLWFGSRLIVVVTSLSAVQECFTTNDIALANRPRLISGKYVGYNYTSISFSSYGDHWRNLRRIMAVEILSTHRLNQFLEMRTDEMMILVRKLACDSYRGFAKVELKTRLFAMTFNIIMRMICGKRYWGDDAVDEDEARELQDIMWELSRLAGANNVGDFFPILRWFDYDNLEKRLKKSSERLDKFLQGIVNRHRNESHTANTMVDHLLSLQESHPEYYTDPIIKGLISILLMAGTETSATTLEWAMSCLLNNPESLKKAQQEIDTHTGQERLIDEQDISKLPYLQNVIFETLRLHPAAPLLTPREVSDDCTIGGYSVPRDNIVLTNAWAIHRDPQLWSDPTNFKPERFERKGEADKLIMFGMGRRACPGAGLAQRTVGVTLGWLLQCFEWKRISDEEIDMTEGSGLTVTKVVPLEAMCKARHPTIDYVPGLNKRP</sequence>
<keyword evidence="6 9" id="KW-0408">Iron</keyword>
<dbReference type="InterPro" id="IPR036396">
    <property type="entry name" value="Cyt_P450_sf"/>
</dbReference>
<dbReference type="CDD" id="cd20653">
    <property type="entry name" value="CYP81"/>
    <property type="match status" value="1"/>
</dbReference>
<evidence type="ECO:0000256" key="5">
    <source>
        <dbReference type="ARBA" id="ARBA00023002"/>
    </source>
</evidence>
<dbReference type="GO" id="GO:0004497">
    <property type="term" value="F:monooxygenase activity"/>
    <property type="evidence" value="ECO:0007669"/>
    <property type="project" value="UniProtKB-KW"/>
</dbReference>
<dbReference type="GO" id="GO:0005506">
    <property type="term" value="F:iron ion binding"/>
    <property type="evidence" value="ECO:0007669"/>
    <property type="project" value="InterPro"/>
</dbReference>
<organism evidence="12 13">
    <name type="scientific">Acacia crassicarpa</name>
    <name type="common">northern wattle</name>
    <dbReference type="NCBI Taxonomy" id="499986"/>
    <lineage>
        <taxon>Eukaryota</taxon>
        <taxon>Viridiplantae</taxon>
        <taxon>Streptophyta</taxon>
        <taxon>Embryophyta</taxon>
        <taxon>Tracheophyta</taxon>
        <taxon>Spermatophyta</taxon>
        <taxon>Magnoliopsida</taxon>
        <taxon>eudicotyledons</taxon>
        <taxon>Gunneridae</taxon>
        <taxon>Pentapetalae</taxon>
        <taxon>rosids</taxon>
        <taxon>fabids</taxon>
        <taxon>Fabales</taxon>
        <taxon>Fabaceae</taxon>
        <taxon>Caesalpinioideae</taxon>
        <taxon>mimosoid clade</taxon>
        <taxon>Acacieae</taxon>
        <taxon>Acacia</taxon>
    </lineage>
</organism>
<reference evidence="12" key="1">
    <citation type="submission" date="2023-10" db="EMBL/GenBank/DDBJ databases">
        <title>Chromosome-level genome of the transformable northern wattle, Acacia crassicarpa.</title>
        <authorList>
            <person name="Massaro I."/>
            <person name="Sinha N.R."/>
            <person name="Poethig S."/>
            <person name="Leichty A.R."/>
        </authorList>
    </citation>
    <scope>NUCLEOTIDE SEQUENCE</scope>
    <source>
        <strain evidence="12">Acra3RX</strain>
        <tissue evidence="12">Leaf</tissue>
    </source>
</reference>
<evidence type="ECO:0000256" key="8">
    <source>
        <dbReference type="ARBA" id="ARBA00023136"/>
    </source>
</evidence>
<evidence type="ECO:0000256" key="1">
    <source>
        <dbReference type="ARBA" id="ARBA00004370"/>
    </source>
</evidence>
<accession>A0AAE1J3Q4</accession>
<keyword evidence="3 9" id="KW-0349">Heme</keyword>
<dbReference type="GO" id="GO:0020037">
    <property type="term" value="F:heme binding"/>
    <property type="evidence" value="ECO:0007669"/>
    <property type="project" value="InterPro"/>
</dbReference>
<protein>
    <recommendedName>
        <fullName evidence="14">Cytochrome P450</fullName>
    </recommendedName>
</protein>
<dbReference type="AlphaFoldDB" id="A0AAE1J3Q4"/>
<gene>
    <name evidence="12" type="ORF">QN277_027923</name>
</gene>
<keyword evidence="7 10" id="KW-0503">Monooxygenase</keyword>
<evidence type="ECO:0000313" key="13">
    <source>
        <dbReference type="Proteomes" id="UP001293593"/>
    </source>
</evidence>
<comment type="similarity">
    <text evidence="2 10">Belongs to the cytochrome P450 family.</text>
</comment>
<dbReference type="PROSITE" id="PS00086">
    <property type="entry name" value="CYTOCHROME_P450"/>
    <property type="match status" value="1"/>
</dbReference>
<proteinExistence type="inferred from homology"/>
<keyword evidence="11" id="KW-1133">Transmembrane helix</keyword>
<dbReference type="PANTHER" id="PTHR47947:SF24">
    <property type="entry name" value="ISOFLAVONE 2'-HYDROXYLASE-LIKE"/>
    <property type="match status" value="1"/>
</dbReference>
<dbReference type="InterPro" id="IPR002401">
    <property type="entry name" value="Cyt_P450_E_grp-I"/>
</dbReference>
<evidence type="ECO:0000256" key="4">
    <source>
        <dbReference type="ARBA" id="ARBA00022723"/>
    </source>
</evidence>
<keyword evidence="11" id="KW-0812">Transmembrane</keyword>
<feature type="transmembrane region" description="Helical" evidence="11">
    <location>
        <begin position="6"/>
        <end position="22"/>
    </location>
</feature>
<dbReference type="InterPro" id="IPR001128">
    <property type="entry name" value="Cyt_P450"/>
</dbReference>
<dbReference type="GO" id="GO:0016705">
    <property type="term" value="F:oxidoreductase activity, acting on paired donors, with incorporation or reduction of molecular oxygen"/>
    <property type="evidence" value="ECO:0007669"/>
    <property type="project" value="InterPro"/>
</dbReference>
<dbReference type="InterPro" id="IPR017972">
    <property type="entry name" value="Cyt_P450_CS"/>
</dbReference>
<keyword evidence="4 9" id="KW-0479">Metal-binding</keyword>
<dbReference type="PANTHER" id="PTHR47947">
    <property type="entry name" value="CYTOCHROME P450 82C3-RELATED"/>
    <property type="match status" value="1"/>
</dbReference>
<evidence type="ECO:0008006" key="14">
    <source>
        <dbReference type="Google" id="ProtNLM"/>
    </source>
</evidence>
<evidence type="ECO:0000256" key="11">
    <source>
        <dbReference type="SAM" id="Phobius"/>
    </source>
</evidence>
<evidence type="ECO:0000256" key="7">
    <source>
        <dbReference type="ARBA" id="ARBA00023033"/>
    </source>
</evidence>
<comment type="cofactor">
    <cofactor evidence="9">
        <name>heme</name>
        <dbReference type="ChEBI" id="CHEBI:30413"/>
    </cofactor>
</comment>
<evidence type="ECO:0000256" key="6">
    <source>
        <dbReference type="ARBA" id="ARBA00023004"/>
    </source>
</evidence>
<keyword evidence="13" id="KW-1185">Reference proteome</keyword>
<name>A0AAE1J3Q4_9FABA</name>
<comment type="caution">
    <text evidence="12">The sequence shown here is derived from an EMBL/GenBank/DDBJ whole genome shotgun (WGS) entry which is preliminary data.</text>
</comment>
<dbReference type="PRINTS" id="PR00385">
    <property type="entry name" value="P450"/>
</dbReference>
<dbReference type="Gene3D" id="1.10.630.10">
    <property type="entry name" value="Cytochrome P450"/>
    <property type="match status" value="1"/>
</dbReference>
<feature type="binding site" description="axial binding residue" evidence="9">
    <location>
        <position position="432"/>
    </location>
    <ligand>
        <name>heme</name>
        <dbReference type="ChEBI" id="CHEBI:30413"/>
    </ligand>
    <ligandPart>
        <name>Fe</name>
        <dbReference type="ChEBI" id="CHEBI:18248"/>
    </ligandPart>
</feature>